<organism evidence="1 2">
    <name type="scientific">Paludibaculum fermentans</name>
    <dbReference type="NCBI Taxonomy" id="1473598"/>
    <lineage>
        <taxon>Bacteria</taxon>
        <taxon>Pseudomonadati</taxon>
        <taxon>Acidobacteriota</taxon>
        <taxon>Terriglobia</taxon>
        <taxon>Bryobacterales</taxon>
        <taxon>Bryobacteraceae</taxon>
        <taxon>Paludibaculum</taxon>
    </lineage>
</organism>
<dbReference type="AlphaFoldDB" id="A0A7S7NM91"/>
<dbReference type="EMBL" id="CP063849">
    <property type="protein sequence ID" value="QOY86191.1"/>
    <property type="molecule type" value="Genomic_DNA"/>
</dbReference>
<dbReference type="Proteomes" id="UP000593892">
    <property type="component" value="Chromosome"/>
</dbReference>
<protein>
    <recommendedName>
        <fullName evidence="3">Two component regulator propeller</fullName>
    </recommendedName>
</protein>
<gene>
    <name evidence="1" type="ORF">IRI77_25730</name>
</gene>
<keyword evidence="2" id="KW-1185">Reference proteome</keyword>
<evidence type="ECO:0000313" key="2">
    <source>
        <dbReference type="Proteomes" id="UP000593892"/>
    </source>
</evidence>
<proteinExistence type="predicted"/>
<name>A0A7S7NM91_PALFE</name>
<evidence type="ECO:0000313" key="1">
    <source>
        <dbReference type="EMBL" id="QOY86191.1"/>
    </source>
</evidence>
<dbReference type="Gene3D" id="2.130.10.10">
    <property type="entry name" value="YVTN repeat-like/Quinoprotein amine dehydrogenase"/>
    <property type="match status" value="1"/>
</dbReference>
<dbReference type="RefSeq" id="WP_194447860.1">
    <property type="nucleotide sequence ID" value="NZ_CP063849.1"/>
</dbReference>
<accession>A0A7S7NM91</accession>
<dbReference type="KEGG" id="pfer:IRI77_25730"/>
<dbReference type="SUPFAM" id="SSF63829">
    <property type="entry name" value="Calcium-dependent phosphotriesterase"/>
    <property type="match status" value="1"/>
</dbReference>
<dbReference type="InterPro" id="IPR015943">
    <property type="entry name" value="WD40/YVTN_repeat-like_dom_sf"/>
</dbReference>
<reference evidence="1 2" key="1">
    <citation type="submission" date="2020-10" db="EMBL/GenBank/DDBJ databases">
        <title>Complete genome sequence of Paludibaculum fermentans P105T, a facultatively anaerobic acidobacterium capable of dissimilatory Fe(III) reduction.</title>
        <authorList>
            <person name="Dedysh S.N."/>
            <person name="Beletsky A.V."/>
            <person name="Kulichevskaya I.S."/>
            <person name="Mardanov A.V."/>
            <person name="Ravin N.V."/>
        </authorList>
    </citation>
    <scope>NUCLEOTIDE SEQUENCE [LARGE SCALE GENOMIC DNA]</scope>
    <source>
        <strain evidence="1 2">P105</strain>
    </source>
</reference>
<evidence type="ECO:0008006" key="3">
    <source>
        <dbReference type="Google" id="ProtNLM"/>
    </source>
</evidence>
<sequence length="687" mass="76930">MRSLFLCILALSAAAEPLTVGKFAAETRTFYGKAQGLPADDVLSVRVDAAGAVSVFTSAGAVTLSNGKWAASQQKAPASPNTARAKDGRVAEARADGLYLKTSAGPWQRLFPRTATQSWAPVDVRGVAFDSKDRLWFAGPQGAGVLDGTTWTLYTGREGLPYDDFTTVAAGENGVVWFGTHKGAIRFDGQVWEYRQGLRWLPNDDVRAIAVNTNGDAWIATPKGLTVIERKPMTLAEKARIFESEIDKRHRRTPYGYVHPVVLKQPGDLSAWTQTDSDNDGLWTSMYGAGECFAFGATGSPDAARRAKAAFEALRFLGTVTQGGDHPAPRGFVARSILPVSGPDPNLHDSPEHDLRNQQTRDKRWKVITPRWPKSADGQWYWKTDTSSDELDGHYFFYALYYDLVAKTDAEKQRVRDHVAALTDHLVQHNFQLVDHDGKPTRWSIFNPEEINNNRDWWQERGMNSLSILAYLKVASHITGDAKYEKASRYLIGQHAYDMNVLITKTHLGMGAGNQSDDEMIFMNFYSLLKYETDPDLRQKLLLSFRNHWENEVPELNPVFNFLYAAVAAGQKYSDAYGIKDLSPTGDWQAESVDTLKRLPLDRVDWRVSNSQRKDIIHLAEPVRDEGKRATGYRVNGRVLPIDERYVGHWNHDPWTLDQGCGGRSLGDGGVYLLPYYMGLYHGFIRE</sequence>